<dbReference type="Proteomes" id="UP001172684">
    <property type="component" value="Unassembled WGS sequence"/>
</dbReference>
<sequence length="84" mass="9394">SKNTVEESVDLAATVVITARYKENDYPPSDMTSVRLLSHEADARASALYQADAQADSLYYYLFEESNCGHKPISLKCIYKQVSI</sequence>
<feature type="non-terminal residue" evidence="1">
    <location>
        <position position="1"/>
    </location>
</feature>
<dbReference type="EMBL" id="JAPDRL010000137">
    <property type="protein sequence ID" value="KAJ9656102.1"/>
    <property type="molecule type" value="Genomic_DNA"/>
</dbReference>
<comment type="caution">
    <text evidence="1">The sequence shown here is derived from an EMBL/GenBank/DDBJ whole genome shotgun (WGS) entry which is preliminary data.</text>
</comment>
<evidence type="ECO:0000313" key="1">
    <source>
        <dbReference type="EMBL" id="KAJ9656102.1"/>
    </source>
</evidence>
<proteinExistence type="predicted"/>
<accession>A0ABQ9NJ79</accession>
<reference evidence="1" key="1">
    <citation type="submission" date="2022-10" db="EMBL/GenBank/DDBJ databases">
        <title>Culturing micro-colonial fungi from biological soil crusts in the Mojave desert and describing Neophaeococcomyces mojavensis, and introducing the new genera and species Taxawa tesnikishii.</title>
        <authorList>
            <person name="Kurbessoian T."/>
            <person name="Stajich J.E."/>
        </authorList>
    </citation>
    <scope>NUCLEOTIDE SEQUENCE</scope>
    <source>
        <strain evidence="1">TK_1</strain>
    </source>
</reference>
<protein>
    <submittedName>
        <fullName evidence="1">Uncharacterized protein</fullName>
    </submittedName>
</protein>
<organism evidence="1 2">
    <name type="scientific">Coniosporium apollinis</name>
    <dbReference type="NCBI Taxonomy" id="61459"/>
    <lineage>
        <taxon>Eukaryota</taxon>
        <taxon>Fungi</taxon>
        <taxon>Dikarya</taxon>
        <taxon>Ascomycota</taxon>
        <taxon>Pezizomycotina</taxon>
        <taxon>Dothideomycetes</taxon>
        <taxon>Dothideomycetes incertae sedis</taxon>
        <taxon>Coniosporium</taxon>
    </lineage>
</organism>
<gene>
    <name evidence="1" type="ORF">H2201_008639</name>
</gene>
<evidence type="ECO:0000313" key="2">
    <source>
        <dbReference type="Proteomes" id="UP001172684"/>
    </source>
</evidence>
<name>A0ABQ9NJ79_9PEZI</name>
<keyword evidence="2" id="KW-1185">Reference proteome</keyword>